<dbReference type="Proteomes" id="UP001501116">
    <property type="component" value="Unassembled WGS sequence"/>
</dbReference>
<proteinExistence type="predicted"/>
<protein>
    <submittedName>
        <fullName evidence="1">Nitroreductase family deazaflavin-dependent oxidoreductase</fullName>
    </submittedName>
</protein>
<reference evidence="1 2" key="1">
    <citation type="journal article" date="2019" name="Int. J. Syst. Evol. Microbiol.">
        <title>The Global Catalogue of Microorganisms (GCM) 10K type strain sequencing project: providing services to taxonomists for standard genome sequencing and annotation.</title>
        <authorList>
            <consortium name="The Broad Institute Genomics Platform"/>
            <consortium name="The Broad Institute Genome Sequencing Center for Infectious Disease"/>
            <person name="Wu L."/>
            <person name="Ma J."/>
        </authorList>
    </citation>
    <scope>NUCLEOTIDE SEQUENCE [LARGE SCALE GENOMIC DNA]</scope>
    <source>
        <strain evidence="1 2">JCM 14545</strain>
    </source>
</reference>
<evidence type="ECO:0000313" key="1">
    <source>
        <dbReference type="EMBL" id="GAA1979709.1"/>
    </source>
</evidence>
<organism evidence="1 2">
    <name type="scientific">Amycolatopsis minnesotensis</name>
    <dbReference type="NCBI Taxonomy" id="337894"/>
    <lineage>
        <taxon>Bacteria</taxon>
        <taxon>Bacillati</taxon>
        <taxon>Actinomycetota</taxon>
        <taxon>Actinomycetes</taxon>
        <taxon>Pseudonocardiales</taxon>
        <taxon>Pseudonocardiaceae</taxon>
        <taxon>Amycolatopsis</taxon>
    </lineage>
</organism>
<gene>
    <name evidence="1" type="ORF">GCM10009754_65020</name>
</gene>
<accession>A0ABN2S3F5</accession>
<name>A0ABN2S3F5_9PSEU</name>
<comment type="caution">
    <text evidence="1">The sequence shown here is derived from an EMBL/GenBank/DDBJ whole genome shotgun (WGS) entry which is preliminary data.</text>
</comment>
<evidence type="ECO:0000313" key="2">
    <source>
        <dbReference type="Proteomes" id="UP001501116"/>
    </source>
</evidence>
<dbReference type="RefSeq" id="WP_344427719.1">
    <property type="nucleotide sequence ID" value="NZ_BAAANN010000032.1"/>
</dbReference>
<dbReference type="EMBL" id="BAAANN010000032">
    <property type="protein sequence ID" value="GAA1979709.1"/>
    <property type="molecule type" value="Genomic_DNA"/>
</dbReference>
<keyword evidence="2" id="KW-1185">Reference proteome</keyword>
<sequence>MRLPPRLARLNWYLPQPVQRVWAGRAPGLGLVRYRDRTTGTYRSVPVTAFRIQDGFVLPLPDGPGVDWVRNFKRAGGGGIRHQGRYYVIGTPEVLPAAELEGDLTEDGEEVIRLLQATEVLRVPIR</sequence>